<dbReference type="AlphaFoldDB" id="A0A150GQ51"/>
<dbReference type="Gene3D" id="3.30.360.10">
    <property type="entry name" value="Dihydrodipicolinate Reductase, domain 2"/>
    <property type="match status" value="2"/>
</dbReference>
<dbReference type="GO" id="GO:0050661">
    <property type="term" value="F:NADP binding"/>
    <property type="evidence" value="ECO:0007669"/>
    <property type="project" value="InterPro"/>
</dbReference>
<evidence type="ECO:0000256" key="1">
    <source>
        <dbReference type="ARBA" id="ARBA00004937"/>
    </source>
</evidence>
<reference evidence="13" key="1">
    <citation type="journal article" date="2016" name="Nat. Commun.">
        <title>The Gonium pectorale genome demonstrates co-option of cell cycle regulation during the evolution of multicellularity.</title>
        <authorList>
            <person name="Hanschen E.R."/>
            <person name="Marriage T.N."/>
            <person name="Ferris P.J."/>
            <person name="Hamaji T."/>
            <person name="Toyoda A."/>
            <person name="Fujiyama A."/>
            <person name="Neme R."/>
            <person name="Noguchi H."/>
            <person name="Minakuchi Y."/>
            <person name="Suzuki M."/>
            <person name="Kawai-Toyooka H."/>
            <person name="Smith D.R."/>
            <person name="Sparks H."/>
            <person name="Anderson J."/>
            <person name="Bakaric R."/>
            <person name="Luria V."/>
            <person name="Karger A."/>
            <person name="Kirschner M.W."/>
            <person name="Durand P.M."/>
            <person name="Michod R.E."/>
            <person name="Nozaki H."/>
            <person name="Olson B.J."/>
        </authorList>
    </citation>
    <scope>NUCLEOTIDE SEQUENCE [LARGE SCALE GENOMIC DNA]</scope>
    <source>
        <strain evidence="13">NIES-2863</strain>
    </source>
</reference>
<evidence type="ECO:0000259" key="10">
    <source>
        <dbReference type="Pfam" id="PF00479"/>
    </source>
</evidence>
<evidence type="ECO:0000313" key="12">
    <source>
        <dbReference type="EMBL" id="KXZ51967.1"/>
    </source>
</evidence>
<evidence type="ECO:0000256" key="2">
    <source>
        <dbReference type="ARBA" id="ARBA00009975"/>
    </source>
</evidence>
<feature type="region of interest" description="Disordered" evidence="9">
    <location>
        <begin position="226"/>
        <end position="253"/>
    </location>
</feature>
<evidence type="ECO:0000256" key="3">
    <source>
        <dbReference type="ARBA" id="ARBA00013019"/>
    </source>
</evidence>
<dbReference type="PANTHER" id="PTHR23429">
    <property type="entry name" value="GLUCOSE-6-PHOSPHATE 1-DEHYDROGENASE G6PD"/>
    <property type="match status" value="1"/>
</dbReference>
<dbReference type="SUPFAM" id="SSF55347">
    <property type="entry name" value="Glyceraldehyde-3-phosphate dehydrogenase-like, C-terminal domain"/>
    <property type="match status" value="1"/>
</dbReference>
<dbReference type="SUPFAM" id="SSF51735">
    <property type="entry name" value="NAD(P)-binding Rossmann-fold domains"/>
    <property type="match status" value="2"/>
</dbReference>
<dbReference type="GO" id="GO:0005829">
    <property type="term" value="C:cytosol"/>
    <property type="evidence" value="ECO:0007669"/>
    <property type="project" value="TreeGrafter"/>
</dbReference>
<evidence type="ECO:0000256" key="5">
    <source>
        <dbReference type="ARBA" id="ARBA00022857"/>
    </source>
</evidence>
<dbReference type="PRINTS" id="PR00079">
    <property type="entry name" value="G6PDHDRGNASE"/>
</dbReference>
<organism evidence="12 13">
    <name type="scientific">Gonium pectorale</name>
    <name type="common">Green alga</name>
    <dbReference type="NCBI Taxonomy" id="33097"/>
    <lineage>
        <taxon>Eukaryota</taxon>
        <taxon>Viridiplantae</taxon>
        <taxon>Chlorophyta</taxon>
        <taxon>core chlorophytes</taxon>
        <taxon>Chlorophyceae</taxon>
        <taxon>CS clade</taxon>
        <taxon>Chlamydomonadales</taxon>
        <taxon>Volvocaceae</taxon>
        <taxon>Gonium</taxon>
    </lineage>
</organism>
<dbReference type="Pfam" id="PF02781">
    <property type="entry name" value="G6PD_C"/>
    <property type="match status" value="2"/>
</dbReference>
<evidence type="ECO:0000256" key="9">
    <source>
        <dbReference type="SAM" id="MobiDB-lite"/>
    </source>
</evidence>
<name>A0A150GQ51_GONPE</name>
<feature type="domain" description="Glucose-6-phosphate dehydrogenase C-terminal" evidence="11">
    <location>
        <begin position="312"/>
        <end position="465"/>
    </location>
</feature>
<proteinExistence type="inferred from homology"/>
<evidence type="ECO:0000256" key="6">
    <source>
        <dbReference type="ARBA" id="ARBA00023002"/>
    </source>
</evidence>
<dbReference type="UniPathway" id="UPA00115">
    <property type="reaction ID" value="UER00408"/>
</dbReference>
<keyword evidence="13" id="KW-1185">Reference proteome</keyword>
<evidence type="ECO:0000256" key="4">
    <source>
        <dbReference type="ARBA" id="ARBA00022526"/>
    </source>
</evidence>
<feature type="compositionally biased region" description="Gly residues" evidence="9">
    <location>
        <begin position="231"/>
        <end position="245"/>
    </location>
</feature>
<evidence type="ECO:0000256" key="7">
    <source>
        <dbReference type="ARBA" id="ARBA00023277"/>
    </source>
</evidence>
<comment type="pathway">
    <text evidence="1">Carbohydrate degradation; pentose phosphate pathway; D-ribulose 5-phosphate from D-glucose 6-phosphate (oxidative stage): step 1/3.</text>
</comment>
<evidence type="ECO:0000313" key="13">
    <source>
        <dbReference type="Proteomes" id="UP000075714"/>
    </source>
</evidence>
<dbReference type="PIRSF" id="PIRSF000110">
    <property type="entry name" value="G6PD"/>
    <property type="match status" value="1"/>
</dbReference>
<dbReference type="Proteomes" id="UP000075714">
    <property type="component" value="Unassembled WGS sequence"/>
</dbReference>
<comment type="caution">
    <text evidence="12">The sequence shown here is derived from an EMBL/GenBank/DDBJ whole genome shotgun (WGS) entry which is preliminary data.</text>
</comment>
<evidence type="ECO:0000256" key="8">
    <source>
        <dbReference type="ARBA" id="ARBA00048749"/>
    </source>
</evidence>
<dbReference type="OrthoDB" id="60984at2759"/>
<dbReference type="GO" id="GO:0009051">
    <property type="term" value="P:pentose-phosphate shunt, oxidative branch"/>
    <property type="evidence" value="ECO:0007669"/>
    <property type="project" value="UniProtKB-ARBA"/>
</dbReference>
<dbReference type="InterPro" id="IPR001282">
    <property type="entry name" value="G6P_DH"/>
</dbReference>
<feature type="domain" description="Glucose-6-phosphate dehydrogenase NAD-binding" evidence="10">
    <location>
        <begin position="262"/>
        <end position="310"/>
    </location>
</feature>
<evidence type="ECO:0000259" key="11">
    <source>
        <dbReference type="Pfam" id="PF02781"/>
    </source>
</evidence>
<dbReference type="EC" id="1.1.1.49" evidence="3"/>
<dbReference type="Gene3D" id="3.40.50.720">
    <property type="entry name" value="NAD(P)-binding Rossmann-like Domain"/>
    <property type="match status" value="1"/>
</dbReference>
<sequence length="542" mass="58047">MSRLASKELEAAAREASAAAEAPGNASASGSANGAADATAAAMERLVLQRVCSSARDEWHADTVDALGAQLRLSIVVLGASGDLAKKKTYPALFHLFKKGFLPRRLQIVGYARSKMSSPELRDRLRPFLEKESNGDGEAVEQFLNSCCYLAGDYDAPDGYERLGAALAGWEAQMCVGSSAPPPGPRLGRLFYLALPPSVYPQVCQRLREHCGTLYGKGSNGGAAASASAAAGGGANGGGGNGGEGGSRRGAAAPSALLPPEGSFVRLILEKPFGHDLQSSEVLATQIGSFWPEEQLYRIDHYLGKELVQNMLMLRFANPIFGAFFNRHYISNIQITFKEPFGTEGRGGYFDQYGIIRDVIQNHLIQVLALLTMEAPVSLHPDDIRDEKVKVLRCVAPPGPADAVVGQYSADQGQPGYLDDPTVPAGSRTPTFAAVRLLVRNERWDGVPIIIKAGKALNERLAAVRGKGADRGDQQHFVRRDELRAAWAIFTPLLAAVDAGAVPVHTYPYGSRGPSAADTLANDSGYVRTEYTWQTTHPKNKL</sequence>
<dbReference type="EMBL" id="LSYV01000012">
    <property type="protein sequence ID" value="KXZ51967.1"/>
    <property type="molecule type" value="Genomic_DNA"/>
</dbReference>
<comment type="catalytic activity">
    <reaction evidence="8">
        <text>D-glucose 6-phosphate + NADP(+) = 6-phospho-D-glucono-1,5-lactone + NADPH + H(+)</text>
        <dbReference type="Rhea" id="RHEA:15841"/>
        <dbReference type="ChEBI" id="CHEBI:15378"/>
        <dbReference type="ChEBI" id="CHEBI:57783"/>
        <dbReference type="ChEBI" id="CHEBI:57955"/>
        <dbReference type="ChEBI" id="CHEBI:58349"/>
        <dbReference type="ChEBI" id="CHEBI:61548"/>
        <dbReference type="EC" id="1.1.1.49"/>
    </reaction>
</comment>
<dbReference type="InterPro" id="IPR036291">
    <property type="entry name" value="NAD(P)-bd_dom_sf"/>
</dbReference>
<gene>
    <name evidence="12" type="ORF">GPECTOR_11g9</name>
</gene>
<feature type="domain" description="Glucose-6-phosphate dehydrogenase C-terminal" evidence="11">
    <location>
        <begin position="471"/>
        <end position="526"/>
    </location>
</feature>
<keyword evidence="7" id="KW-0119">Carbohydrate metabolism</keyword>
<dbReference type="STRING" id="33097.A0A150GQ51"/>
<dbReference type="GO" id="GO:0006006">
    <property type="term" value="P:glucose metabolic process"/>
    <property type="evidence" value="ECO:0007669"/>
    <property type="project" value="UniProtKB-KW"/>
</dbReference>
<dbReference type="PANTHER" id="PTHR23429:SF0">
    <property type="entry name" value="GLUCOSE-6-PHOSPHATE 1-DEHYDROGENASE"/>
    <property type="match status" value="1"/>
</dbReference>
<keyword evidence="4" id="KW-0313">Glucose metabolism</keyword>
<dbReference type="HAMAP" id="MF_00966">
    <property type="entry name" value="G6PD"/>
    <property type="match status" value="1"/>
</dbReference>
<keyword evidence="5" id="KW-0521">NADP</keyword>
<dbReference type="InterPro" id="IPR022675">
    <property type="entry name" value="G6P_DH_C"/>
</dbReference>
<dbReference type="InterPro" id="IPR019796">
    <property type="entry name" value="G6P_DH_AS"/>
</dbReference>
<keyword evidence="6" id="KW-0560">Oxidoreductase</keyword>
<comment type="similarity">
    <text evidence="2">Belongs to the glucose-6-phosphate dehydrogenase family.</text>
</comment>
<feature type="domain" description="Glucose-6-phosphate dehydrogenase NAD-binding" evidence="10">
    <location>
        <begin position="76"/>
        <end position="210"/>
    </location>
</feature>
<dbReference type="InterPro" id="IPR022674">
    <property type="entry name" value="G6P_DH_NAD-bd"/>
</dbReference>
<dbReference type="PROSITE" id="PS00069">
    <property type="entry name" value="G6P_DEHYDROGENASE"/>
    <property type="match status" value="1"/>
</dbReference>
<protein>
    <recommendedName>
        <fullName evidence="3">glucose-6-phosphate dehydrogenase (NADP(+))</fullName>
        <ecNumber evidence="3">1.1.1.49</ecNumber>
    </recommendedName>
</protein>
<dbReference type="GO" id="GO:0004345">
    <property type="term" value="F:glucose-6-phosphate dehydrogenase activity"/>
    <property type="evidence" value="ECO:0007669"/>
    <property type="project" value="UniProtKB-EC"/>
</dbReference>
<accession>A0A150GQ51</accession>
<dbReference type="Pfam" id="PF00479">
    <property type="entry name" value="G6PD_N"/>
    <property type="match status" value="2"/>
</dbReference>